<feature type="compositionally biased region" description="Basic and acidic residues" evidence="1">
    <location>
        <begin position="81"/>
        <end position="93"/>
    </location>
</feature>
<sequence>MPSLIAHKPPPSPDGGESALALPATAVSSCLCLKAAAGEPRSLAREVVLRRIRHRKRVAWVRSALRTLLKPAAPPTSAGGRETKEKNVVEREPDYSSWLDDAFAFP</sequence>
<dbReference type="OrthoDB" id="749289at2759"/>
<proteinExistence type="predicted"/>
<dbReference type="PANTHER" id="PTHR35324">
    <property type="entry name" value="BNAA08G03750D PROTEIN"/>
    <property type="match status" value="1"/>
</dbReference>
<organism evidence="2 3">
    <name type="scientific">Zingiber officinale</name>
    <name type="common">Ginger</name>
    <name type="synonym">Amomum zingiber</name>
    <dbReference type="NCBI Taxonomy" id="94328"/>
    <lineage>
        <taxon>Eukaryota</taxon>
        <taxon>Viridiplantae</taxon>
        <taxon>Streptophyta</taxon>
        <taxon>Embryophyta</taxon>
        <taxon>Tracheophyta</taxon>
        <taxon>Spermatophyta</taxon>
        <taxon>Magnoliopsida</taxon>
        <taxon>Liliopsida</taxon>
        <taxon>Zingiberales</taxon>
        <taxon>Zingiberaceae</taxon>
        <taxon>Zingiber</taxon>
    </lineage>
</organism>
<gene>
    <name evidence="2" type="ORF">ZIOFF_031453</name>
</gene>
<evidence type="ECO:0000313" key="3">
    <source>
        <dbReference type="Proteomes" id="UP000734854"/>
    </source>
</evidence>
<feature type="region of interest" description="Disordered" evidence="1">
    <location>
        <begin position="71"/>
        <end position="93"/>
    </location>
</feature>
<name>A0A8J5LAS8_ZINOF</name>
<evidence type="ECO:0000313" key="2">
    <source>
        <dbReference type="EMBL" id="KAG6506136.1"/>
    </source>
</evidence>
<dbReference type="Proteomes" id="UP000734854">
    <property type="component" value="Unassembled WGS sequence"/>
</dbReference>
<reference evidence="2 3" key="1">
    <citation type="submission" date="2020-08" db="EMBL/GenBank/DDBJ databases">
        <title>Plant Genome Project.</title>
        <authorList>
            <person name="Zhang R.-G."/>
        </authorList>
    </citation>
    <scope>NUCLEOTIDE SEQUENCE [LARGE SCALE GENOMIC DNA]</scope>
    <source>
        <tissue evidence="2">Rhizome</tissue>
    </source>
</reference>
<comment type="caution">
    <text evidence="2">The sequence shown here is derived from an EMBL/GenBank/DDBJ whole genome shotgun (WGS) entry which is preliminary data.</text>
</comment>
<dbReference type="PANTHER" id="PTHR35324:SF4">
    <property type="entry name" value="EXPRESSED PROTEIN"/>
    <property type="match status" value="1"/>
</dbReference>
<protein>
    <submittedName>
        <fullName evidence="2">Uncharacterized protein</fullName>
    </submittedName>
</protein>
<keyword evidence="3" id="KW-1185">Reference proteome</keyword>
<feature type="region of interest" description="Disordered" evidence="1">
    <location>
        <begin position="1"/>
        <end position="20"/>
    </location>
</feature>
<accession>A0A8J5LAS8</accession>
<dbReference type="AlphaFoldDB" id="A0A8J5LAS8"/>
<evidence type="ECO:0000256" key="1">
    <source>
        <dbReference type="SAM" id="MobiDB-lite"/>
    </source>
</evidence>
<dbReference type="EMBL" id="JACMSC010000009">
    <property type="protein sequence ID" value="KAG6506136.1"/>
    <property type="molecule type" value="Genomic_DNA"/>
</dbReference>